<comment type="similarity">
    <text evidence="7">Belongs to the glycosyltransferase 87 family.</text>
</comment>
<evidence type="ECO:0000256" key="1">
    <source>
        <dbReference type="ARBA" id="ARBA00004651"/>
    </source>
</evidence>
<feature type="transmembrane region" description="Helical" evidence="8">
    <location>
        <begin position="69"/>
        <end position="91"/>
    </location>
</feature>
<protein>
    <submittedName>
        <fullName evidence="9">DUF2029 domain-containing protein</fullName>
    </submittedName>
</protein>
<keyword evidence="10" id="KW-1185">Reference proteome</keyword>
<keyword evidence="6 8" id="KW-0472">Membrane</keyword>
<evidence type="ECO:0000313" key="9">
    <source>
        <dbReference type="EMBL" id="UWZ83083.1"/>
    </source>
</evidence>
<dbReference type="GO" id="GO:0016758">
    <property type="term" value="F:hexosyltransferase activity"/>
    <property type="evidence" value="ECO:0007669"/>
    <property type="project" value="InterPro"/>
</dbReference>
<feature type="transmembrane region" description="Helical" evidence="8">
    <location>
        <begin position="279"/>
        <end position="298"/>
    </location>
</feature>
<comment type="subcellular location">
    <subcellularLocation>
        <location evidence="1">Cell membrane</location>
        <topology evidence="1">Multi-pass membrane protein</topology>
    </subcellularLocation>
</comment>
<dbReference type="EMBL" id="CP093313">
    <property type="protein sequence ID" value="UWZ83083.1"/>
    <property type="molecule type" value="Genomic_DNA"/>
</dbReference>
<dbReference type="AlphaFoldDB" id="A0A9J7BKG6"/>
<dbReference type="Pfam" id="PF09594">
    <property type="entry name" value="GT87"/>
    <property type="match status" value="1"/>
</dbReference>
<feature type="transmembrane region" description="Helical" evidence="8">
    <location>
        <begin position="98"/>
        <end position="117"/>
    </location>
</feature>
<sequence>MLAVLFSAAWGYWLNHGRHGGNVVDFRAVYYGARTAINHHDPYSVQEFLQVYRQEGGTVPAEPARMRGFMGAVPICVNLPSTLLVVSPFAALGWAPALIIWMSLLTAGLAIAAWLILDLAGNRAPAFALTLACVILANCQNLMQIGNSSGVAVSLCIVGVWCFFKQRYKWLGIVCFALGLALKPTEVAPICLFLLLARGAFRRRAWQVSALALVLFAIGTVWVAQVSPHWFQEWRMNVAATSGRGELNDPGPTSFGNGGAGMIVSLQSLLSFFRDDPHFYNPAALLLAGGLLLVWCIITFRSHLNEEGRWLALASLAPLSLLPVYHRQYDTKLLLLCIPACAALWASGVTARKAAAAFCAIGIVLTCDISSAALIVTSKGLHLSQDHLAGKFAAAFMTRSPVFGLLLVSGFSLGAYIQHARLARAKALERTDPELEMVSLAS</sequence>
<dbReference type="RefSeq" id="WP_260792416.1">
    <property type="nucleotide sequence ID" value="NZ_CP093313.1"/>
</dbReference>
<organism evidence="9 10">
    <name type="scientific">Occallatibacter riparius</name>
    <dbReference type="NCBI Taxonomy" id="1002689"/>
    <lineage>
        <taxon>Bacteria</taxon>
        <taxon>Pseudomonadati</taxon>
        <taxon>Acidobacteriota</taxon>
        <taxon>Terriglobia</taxon>
        <taxon>Terriglobales</taxon>
        <taxon>Acidobacteriaceae</taxon>
        <taxon>Occallatibacter</taxon>
    </lineage>
</organism>
<keyword evidence="4 8" id="KW-0812">Transmembrane</keyword>
<evidence type="ECO:0000256" key="5">
    <source>
        <dbReference type="ARBA" id="ARBA00022989"/>
    </source>
</evidence>
<keyword evidence="3" id="KW-0808">Transferase</keyword>
<evidence type="ECO:0000256" key="4">
    <source>
        <dbReference type="ARBA" id="ARBA00022692"/>
    </source>
</evidence>
<proteinExistence type="inferred from homology"/>
<dbReference type="KEGG" id="orp:MOP44_21240"/>
<evidence type="ECO:0000256" key="6">
    <source>
        <dbReference type="ARBA" id="ARBA00023136"/>
    </source>
</evidence>
<keyword evidence="2" id="KW-1003">Cell membrane</keyword>
<feature type="transmembrane region" description="Helical" evidence="8">
    <location>
        <begin position="170"/>
        <end position="196"/>
    </location>
</feature>
<evidence type="ECO:0000256" key="2">
    <source>
        <dbReference type="ARBA" id="ARBA00022475"/>
    </source>
</evidence>
<evidence type="ECO:0000256" key="3">
    <source>
        <dbReference type="ARBA" id="ARBA00022679"/>
    </source>
</evidence>
<feature type="transmembrane region" description="Helical" evidence="8">
    <location>
        <begin position="396"/>
        <end position="417"/>
    </location>
</feature>
<reference evidence="9" key="1">
    <citation type="submission" date="2021-04" db="EMBL/GenBank/DDBJ databases">
        <title>Phylogenetic analysis of Acidobacteriaceae.</title>
        <authorList>
            <person name="Qiu L."/>
            <person name="Zhang Q."/>
        </authorList>
    </citation>
    <scope>NUCLEOTIDE SEQUENCE</scope>
    <source>
        <strain evidence="9">DSM 25168</strain>
    </source>
</reference>
<accession>A0A9J7BKG6</accession>
<evidence type="ECO:0000256" key="7">
    <source>
        <dbReference type="ARBA" id="ARBA00024033"/>
    </source>
</evidence>
<evidence type="ECO:0000313" key="10">
    <source>
        <dbReference type="Proteomes" id="UP001059380"/>
    </source>
</evidence>
<name>A0A9J7BKG6_9BACT</name>
<gene>
    <name evidence="9" type="ORF">MOP44_21240</name>
</gene>
<feature type="transmembrane region" description="Helical" evidence="8">
    <location>
        <begin position="356"/>
        <end position="376"/>
    </location>
</feature>
<evidence type="ECO:0000256" key="8">
    <source>
        <dbReference type="SAM" id="Phobius"/>
    </source>
</evidence>
<dbReference type="Proteomes" id="UP001059380">
    <property type="component" value="Chromosome"/>
</dbReference>
<feature type="transmembrane region" description="Helical" evidence="8">
    <location>
        <begin position="208"/>
        <end position="227"/>
    </location>
</feature>
<dbReference type="GO" id="GO:0005886">
    <property type="term" value="C:plasma membrane"/>
    <property type="evidence" value="ECO:0007669"/>
    <property type="project" value="UniProtKB-SubCell"/>
</dbReference>
<feature type="transmembrane region" description="Helical" evidence="8">
    <location>
        <begin position="146"/>
        <end position="164"/>
    </location>
</feature>
<keyword evidence="5 8" id="KW-1133">Transmembrane helix</keyword>
<dbReference type="InterPro" id="IPR018584">
    <property type="entry name" value="GT87"/>
</dbReference>